<dbReference type="AlphaFoldDB" id="A0AAU9G157"/>
<dbReference type="EMBL" id="AP029266">
    <property type="protein sequence ID" value="BFG02207.1"/>
    <property type="molecule type" value="Genomic_DNA"/>
</dbReference>
<dbReference type="Proteomes" id="UP001500889">
    <property type="component" value="Chromosome A"/>
</dbReference>
<organism evidence="1 2">
    <name type="scientific">Drosophila madeirensis</name>
    <name type="common">Fruit fly</name>
    <dbReference type="NCBI Taxonomy" id="30013"/>
    <lineage>
        <taxon>Eukaryota</taxon>
        <taxon>Metazoa</taxon>
        <taxon>Ecdysozoa</taxon>
        <taxon>Arthropoda</taxon>
        <taxon>Hexapoda</taxon>
        <taxon>Insecta</taxon>
        <taxon>Pterygota</taxon>
        <taxon>Neoptera</taxon>
        <taxon>Endopterygota</taxon>
        <taxon>Diptera</taxon>
        <taxon>Brachycera</taxon>
        <taxon>Muscomorpha</taxon>
        <taxon>Ephydroidea</taxon>
        <taxon>Drosophilidae</taxon>
        <taxon>Drosophila</taxon>
        <taxon>Sophophora</taxon>
    </lineage>
</organism>
<keyword evidence="2" id="KW-1185">Reference proteome</keyword>
<gene>
    <name evidence="1" type="ORF">DMAD_01778</name>
</gene>
<name>A0AAU9G157_DROMD</name>
<evidence type="ECO:0000313" key="1">
    <source>
        <dbReference type="EMBL" id="BFG02207.1"/>
    </source>
</evidence>
<protein>
    <submittedName>
        <fullName evidence="1">Uncharacterized protein</fullName>
    </submittedName>
</protein>
<evidence type="ECO:0000313" key="2">
    <source>
        <dbReference type="Proteomes" id="UP001500889"/>
    </source>
</evidence>
<reference evidence="1 2" key="1">
    <citation type="submission" date="2024-02" db="EMBL/GenBank/DDBJ databases">
        <title>A chromosome-level genome assembly of Drosophila madeirensis, a fruit fly species endemic to Madeira island.</title>
        <authorList>
            <person name="Tomihara K."/>
            <person name="Llopart A."/>
            <person name="Yamamoto D."/>
        </authorList>
    </citation>
    <scope>NUCLEOTIDE SEQUENCE [LARGE SCALE GENOMIC DNA]</scope>
    <source>
        <strain evidence="1 2">RF1</strain>
    </source>
</reference>
<accession>A0AAU9G157</accession>
<sequence length="162" mass="17836">MPETLSVSDLVRPCVFYSGPMDVLHSLIGGNMSATSKHLQLHDSLITATRRSTACACWESSLCGAVLQAVAVCEQRCGKHQVLYLLMFDGSQSEVFHMYLGTGQPVDQQQQQQPQHEHQNIWTILLCTALMEAHPIAGLVAVSLRSICNKQRNSMVSCQHVA</sequence>
<proteinExistence type="predicted"/>